<proteinExistence type="predicted"/>
<protein>
    <recommendedName>
        <fullName evidence="5">Actin-like ATPase domain-containing protein</fullName>
    </recommendedName>
</protein>
<organism evidence="3 4">
    <name type="scientific">Sphaerosporella brunnea</name>
    <dbReference type="NCBI Taxonomy" id="1250544"/>
    <lineage>
        <taxon>Eukaryota</taxon>
        <taxon>Fungi</taxon>
        <taxon>Dikarya</taxon>
        <taxon>Ascomycota</taxon>
        <taxon>Pezizomycotina</taxon>
        <taxon>Pezizomycetes</taxon>
        <taxon>Pezizales</taxon>
        <taxon>Pyronemataceae</taxon>
        <taxon>Sphaerosporella</taxon>
    </lineage>
</organism>
<dbReference type="PANTHER" id="PTHR14187:SF82">
    <property type="entry name" value="FAMILY CHAPERONE, PUTATIVE (AFU_ORTHOLOGUE AFUA_7G08575)-RELATED"/>
    <property type="match status" value="1"/>
</dbReference>
<name>A0A5J5EK90_9PEZI</name>
<dbReference type="PANTHER" id="PTHR14187">
    <property type="entry name" value="ALPHA KINASE/ELONGATION FACTOR 2 KINASE"/>
    <property type="match status" value="1"/>
</dbReference>
<dbReference type="Gene3D" id="3.30.420.40">
    <property type="match status" value="2"/>
</dbReference>
<accession>A0A5J5EK90</accession>
<evidence type="ECO:0000313" key="4">
    <source>
        <dbReference type="Proteomes" id="UP000326924"/>
    </source>
</evidence>
<comment type="caution">
    <text evidence="3">The sequence shown here is derived from an EMBL/GenBank/DDBJ whole genome shotgun (WGS) entry which is preliminary data.</text>
</comment>
<evidence type="ECO:0000313" key="3">
    <source>
        <dbReference type="EMBL" id="KAA8895128.1"/>
    </source>
</evidence>
<dbReference type="Proteomes" id="UP000326924">
    <property type="component" value="Unassembled WGS sequence"/>
</dbReference>
<evidence type="ECO:0000256" key="2">
    <source>
        <dbReference type="ARBA" id="ARBA00022840"/>
    </source>
</evidence>
<dbReference type="InterPro" id="IPR043129">
    <property type="entry name" value="ATPase_NBD"/>
</dbReference>
<keyword evidence="1" id="KW-0547">Nucleotide-binding</keyword>
<evidence type="ECO:0008006" key="5">
    <source>
        <dbReference type="Google" id="ProtNLM"/>
    </source>
</evidence>
<dbReference type="InParanoid" id="A0A5J5EK90"/>
<evidence type="ECO:0000256" key="1">
    <source>
        <dbReference type="ARBA" id="ARBA00022741"/>
    </source>
</evidence>
<dbReference type="Gene3D" id="3.90.640.10">
    <property type="entry name" value="Actin, Chain A, domain 4"/>
    <property type="match status" value="1"/>
</dbReference>
<keyword evidence="2" id="KW-0067">ATP-binding</keyword>
<dbReference type="GO" id="GO:0140662">
    <property type="term" value="F:ATP-dependent protein folding chaperone"/>
    <property type="evidence" value="ECO:0007669"/>
    <property type="project" value="InterPro"/>
</dbReference>
<dbReference type="SUPFAM" id="SSF53067">
    <property type="entry name" value="Actin-like ATPase domain"/>
    <property type="match status" value="2"/>
</dbReference>
<keyword evidence="4" id="KW-1185">Reference proteome</keyword>
<dbReference type="InterPro" id="IPR013126">
    <property type="entry name" value="Hsp_70_fam"/>
</dbReference>
<gene>
    <name evidence="3" type="ORF">FN846DRAFT_922535</name>
</gene>
<dbReference type="OrthoDB" id="2963168at2759"/>
<dbReference type="Pfam" id="PF00012">
    <property type="entry name" value="HSP70"/>
    <property type="match status" value="1"/>
</dbReference>
<reference evidence="3 4" key="1">
    <citation type="submission" date="2019-09" db="EMBL/GenBank/DDBJ databases">
        <title>Draft genome of the ectomycorrhizal ascomycete Sphaerosporella brunnea.</title>
        <authorList>
            <consortium name="DOE Joint Genome Institute"/>
            <person name="Benucci G.M."/>
            <person name="Marozzi G."/>
            <person name="Antonielli L."/>
            <person name="Sanchez S."/>
            <person name="Marco P."/>
            <person name="Wang X."/>
            <person name="Falini L.B."/>
            <person name="Barry K."/>
            <person name="Haridas S."/>
            <person name="Lipzen A."/>
            <person name="Labutti K."/>
            <person name="Grigoriev I.V."/>
            <person name="Murat C."/>
            <person name="Martin F."/>
            <person name="Albertini E."/>
            <person name="Donnini D."/>
            <person name="Bonito G."/>
        </authorList>
    </citation>
    <scope>NUCLEOTIDE SEQUENCE [LARGE SCALE GENOMIC DNA]</scope>
    <source>
        <strain evidence="3 4">Sb_GMNB300</strain>
    </source>
</reference>
<dbReference type="EMBL" id="VXIS01000286">
    <property type="protein sequence ID" value="KAA8895128.1"/>
    <property type="molecule type" value="Genomic_DNA"/>
</dbReference>
<dbReference type="AlphaFoldDB" id="A0A5J5EK90"/>
<sequence>MGLPEKNQPQDPPFRVDFGTTFASVAFAHSSSPDEVKLVRTWLNARAGDETADQVPSEVHYRNPITRGMTWGYEIPDDGASQVLKWFKLLLQDQRDAPKAPQDRGSGQTKLDLAPVTTNPAQATAKALLELGISPVKVITDFLTRVRKVALASIDSTYGRNLGGETRIEYVLTIPAIWSDMSKSLMVQAAQGAGFGTHRVDFVLMGEPESAAVYTLKELQPDNLIVGDTCIICDAGGGTVDLISYQITALNPLRLDEVVSGSGGMHGSVYLDHGFERYIREKLGDDVIDSMKPRARKEMMRTWAENVKFKFGNTTTFAYDVSVHGVPDNEATNVDDGEDVKRIFDPVVDRIVDLVTQQVQGVQRKGFNVKAILLVGGFGSSAYLLQRLQNIHCGLQVLQPPNARTAIARGALVRGLDGSIVKQKRSRRHYGCLSYTKYYPDLGWDAHAYWDSVEECWNVSGKLTWFLHKNDEVGDEMSTSFPFYRAYSELPRRLVFTETLTACDSDAAPEFQWMDPTAIYSVCEVEADLSRIPREKFSRTTAPSGKSYYVVSYEIRMSLVADVLRFEVVFEGRSQGIIKVRMKHPYHSPSFLE</sequence>
<dbReference type="GO" id="GO:0005524">
    <property type="term" value="F:ATP binding"/>
    <property type="evidence" value="ECO:0007669"/>
    <property type="project" value="UniProtKB-KW"/>
</dbReference>
<dbReference type="CDD" id="cd10170">
    <property type="entry name" value="ASKHA_NBD_HSP70"/>
    <property type="match status" value="1"/>
</dbReference>